<evidence type="ECO:0000256" key="1">
    <source>
        <dbReference type="SAM" id="MobiDB-lite"/>
    </source>
</evidence>
<dbReference type="Gramene" id="CDF39094">
    <property type="protein sequence ID" value="CDF39094"/>
    <property type="gene ID" value="CHC_T00000098001"/>
</dbReference>
<dbReference type="KEGG" id="ccp:CHC_T00000098001"/>
<accession>R7QLX0</accession>
<dbReference type="GeneID" id="17326724"/>
<feature type="region of interest" description="Disordered" evidence="1">
    <location>
        <begin position="175"/>
        <end position="253"/>
    </location>
</feature>
<organism evidence="2 3">
    <name type="scientific">Chondrus crispus</name>
    <name type="common">Carrageen Irish moss</name>
    <name type="synonym">Polymorpha crispa</name>
    <dbReference type="NCBI Taxonomy" id="2769"/>
    <lineage>
        <taxon>Eukaryota</taxon>
        <taxon>Rhodophyta</taxon>
        <taxon>Florideophyceae</taxon>
        <taxon>Rhodymeniophycidae</taxon>
        <taxon>Gigartinales</taxon>
        <taxon>Gigartinaceae</taxon>
        <taxon>Chondrus</taxon>
    </lineage>
</organism>
<proteinExistence type="predicted"/>
<dbReference type="AlphaFoldDB" id="R7QLX0"/>
<evidence type="ECO:0000313" key="3">
    <source>
        <dbReference type="Proteomes" id="UP000012073"/>
    </source>
</evidence>
<dbReference type="Proteomes" id="UP000012073">
    <property type="component" value="Unassembled WGS sequence"/>
</dbReference>
<name>R7QLX0_CHOCR</name>
<keyword evidence="3" id="KW-1185">Reference proteome</keyword>
<feature type="compositionally biased region" description="Gly residues" evidence="1">
    <location>
        <begin position="228"/>
        <end position="253"/>
    </location>
</feature>
<gene>
    <name evidence="2" type="ORF">CHC_T00000098001</name>
</gene>
<dbReference type="EMBL" id="HG002000">
    <property type="protein sequence ID" value="CDF39094.1"/>
    <property type="molecule type" value="Genomic_DNA"/>
</dbReference>
<protein>
    <submittedName>
        <fullName evidence="2">Uncharacterized protein</fullName>
    </submittedName>
</protein>
<dbReference type="RefSeq" id="XP_005719005.1">
    <property type="nucleotide sequence ID" value="XM_005718948.1"/>
</dbReference>
<evidence type="ECO:0000313" key="2">
    <source>
        <dbReference type="EMBL" id="CDF39094.1"/>
    </source>
</evidence>
<feature type="compositionally biased region" description="Basic residues" evidence="1">
    <location>
        <begin position="189"/>
        <end position="203"/>
    </location>
</feature>
<feature type="region of interest" description="Disordered" evidence="1">
    <location>
        <begin position="29"/>
        <end position="60"/>
    </location>
</feature>
<reference evidence="3" key="1">
    <citation type="journal article" date="2013" name="Proc. Natl. Acad. Sci. U.S.A.">
        <title>Genome structure and metabolic features in the red seaweed Chondrus crispus shed light on evolution of the Archaeplastida.</title>
        <authorList>
            <person name="Collen J."/>
            <person name="Porcel B."/>
            <person name="Carre W."/>
            <person name="Ball S.G."/>
            <person name="Chaparro C."/>
            <person name="Tonon T."/>
            <person name="Barbeyron T."/>
            <person name="Michel G."/>
            <person name="Noel B."/>
            <person name="Valentin K."/>
            <person name="Elias M."/>
            <person name="Artiguenave F."/>
            <person name="Arun A."/>
            <person name="Aury J.M."/>
            <person name="Barbosa-Neto J.F."/>
            <person name="Bothwell J.H."/>
            <person name="Bouget F.Y."/>
            <person name="Brillet L."/>
            <person name="Cabello-Hurtado F."/>
            <person name="Capella-Gutierrez S."/>
            <person name="Charrier B."/>
            <person name="Cladiere L."/>
            <person name="Cock J.M."/>
            <person name="Coelho S.M."/>
            <person name="Colleoni C."/>
            <person name="Czjzek M."/>
            <person name="Da Silva C."/>
            <person name="Delage L."/>
            <person name="Denoeud F."/>
            <person name="Deschamps P."/>
            <person name="Dittami S.M."/>
            <person name="Gabaldon T."/>
            <person name="Gachon C.M."/>
            <person name="Groisillier A."/>
            <person name="Herve C."/>
            <person name="Jabbari K."/>
            <person name="Katinka M."/>
            <person name="Kloareg B."/>
            <person name="Kowalczyk N."/>
            <person name="Labadie K."/>
            <person name="Leblanc C."/>
            <person name="Lopez P.J."/>
            <person name="McLachlan D.H."/>
            <person name="Meslet-Cladiere L."/>
            <person name="Moustafa A."/>
            <person name="Nehr Z."/>
            <person name="Nyvall Collen P."/>
            <person name="Panaud O."/>
            <person name="Partensky F."/>
            <person name="Poulain J."/>
            <person name="Rensing S.A."/>
            <person name="Rousvoal S."/>
            <person name="Samson G."/>
            <person name="Symeonidi A."/>
            <person name="Weissenbach J."/>
            <person name="Zambounis A."/>
            <person name="Wincker P."/>
            <person name="Boyen C."/>
        </authorList>
    </citation>
    <scope>NUCLEOTIDE SEQUENCE [LARGE SCALE GENOMIC DNA]</scope>
    <source>
        <strain evidence="3">cv. Stackhouse</strain>
    </source>
</reference>
<sequence>MLHRADLPITAIVISDGFWQAAVIQEARGGNESHSHAGPGQGRGDKAQDDEDAHDNGGPLGILEIRELDNALQPAREDEPLLLDGGPVVRAVPNLGHERARHTLLQLVLENLVLVHVEHHELLSVVCVLDGEALDGSVDVVVRGVLGHAQRAVRVGRGGRPPTLGGRVAVLAPESEQHARRAPLPAQGRRARTQRGTRERRLRQYVGRARRYQERGDEGHRRGRGRSVRGGGAELGRGAWAGGGKGVGGRGGV</sequence>
<feature type="compositionally biased region" description="Basic and acidic residues" evidence="1">
    <location>
        <begin position="211"/>
        <end position="220"/>
    </location>
</feature>